<feature type="domain" description="RNase III" evidence="7">
    <location>
        <begin position="1079"/>
        <end position="1227"/>
    </location>
</feature>
<dbReference type="InterPro" id="IPR038248">
    <property type="entry name" value="Dicer_dimer_sf"/>
</dbReference>
<dbReference type="Gene3D" id="3.30.160.380">
    <property type="entry name" value="Dicer dimerisation domain"/>
    <property type="match status" value="1"/>
</dbReference>
<dbReference type="Proteomes" id="UP001215598">
    <property type="component" value="Unassembled WGS sequence"/>
</dbReference>
<dbReference type="PROSITE" id="PS00517">
    <property type="entry name" value="RNASE_3_1"/>
    <property type="match status" value="1"/>
</dbReference>
<feature type="domain" description="Dicer dsRNA-binding fold" evidence="10">
    <location>
        <begin position="523"/>
        <end position="623"/>
    </location>
</feature>
<dbReference type="InterPro" id="IPR036389">
    <property type="entry name" value="RNase_III_sf"/>
</dbReference>
<dbReference type="InterPro" id="IPR000999">
    <property type="entry name" value="RNase_III_dom"/>
</dbReference>
<evidence type="ECO:0000256" key="1">
    <source>
        <dbReference type="ARBA" id="ARBA00022737"/>
    </source>
</evidence>
<evidence type="ECO:0000256" key="2">
    <source>
        <dbReference type="ARBA" id="ARBA00022741"/>
    </source>
</evidence>
<dbReference type="SMART" id="SM00487">
    <property type="entry name" value="DEXDc"/>
    <property type="match status" value="1"/>
</dbReference>
<evidence type="ECO:0000313" key="12">
    <source>
        <dbReference type="Proteomes" id="UP001215598"/>
    </source>
</evidence>
<dbReference type="PANTHER" id="PTHR14950:SF37">
    <property type="entry name" value="ENDORIBONUCLEASE DICER"/>
    <property type="match status" value="1"/>
</dbReference>
<dbReference type="SUPFAM" id="SSF52540">
    <property type="entry name" value="P-loop containing nucleoside triphosphate hydrolases"/>
    <property type="match status" value="1"/>
</dbReference>
<gene>
    <name evidence="11" type="ORF">B0H16DRAFT_1410076</name>
</gene>
<keyword evidence="4" id="KW-0347">Helicase</keyword>
<dbReference type="InterPro" id="IPR001650">
    <property type="entry name" value="Helicase_C-like"/>
</dbReference>
<evidence type="ECO:0000256" key="6">
    <source>
        <dbReference type="PROSITE-ProRule" id="PRU00657"/>
    </source>
</evidence>
<dbReference type="PROSITE" id="PS51327">
    <property type="entry name" value="DICER_DSRBF"/>
    <property type="match status" value="1"/>
</dbReference>
<keyword evidence="3" id="KW-0378">Hydrolase</keyword>
<organism evidence="11 12">
    <name type="scientific">Mycena metata</name>
    <dbReference type="NCBI Taxonomy" id="1033252"/>
    <lineage>
        <taxon>Eukaryota</taxon>
        <taxon>Fungi</taxon>
        <taxon>Dikarya</taxon>
        <taxon>Basidiomycota</taxon>
        <taxon>Agaricomycotina</taxon>
        <taxon>Agaricomycetes</taxon>
        <taxon>Agaricomycetidae</taxon>
        <taxon>Agaricales</taxon>
        <taxon>Marasmiineae</taxon>
        <taxon>Mycenaceae</taxon>
        <taxon>Mycena</taxon>
    </lineage>
</organism>
<dbReference type="GO" id="GO:0005634">
    <property type="term" value="C:nucleus"/>
    <property type="evidence" value="ECO:0007669"/>
    <property type="project" value="TreeGrafter"/>
</dbReference>
<dbReference type="PROSITE" id="PS51192">
    <property type="entry name" value="HELICASE_ATP_BIND_1"/>
    <property type="match status" value="1"/>
</dbReference>
<dbReference type="GO" id="GO:0003723">
    <property type="term" value="F:RNA binding"/>
    <property type="evidence" value="ECO:0007669"/>
    <property type="project" value="UniProtKB-UniRule"/>
</dbReference>
<evidence type="ECO:0000313" key="11">
    <source>
        <dbReference type="EMBL" id="KAJ7771608.1"/>
    </source>
</evidence>
<protein>
    <recommendedName>
        <fullName evidence="13">Dicer-like protein 1</fullName>
    </recommendedName>
</protein>
<dbReference type="Pfam" id="PF00270">
    <property type="entry name" value="DEAD"/>
    <property type="match status" value="1"/>
</dbReference>
<dbReference type="Pfam" id="PF14622">
    <property type="entry name" value="Ribonucleas_3_3"/>
    <property type="match status" value="1"/>
</dbReference>
<dbReference type="InterPro" id="IPR014001">
    <property type="entry name" value="Helicase_ATP-bd"/>
</dbReference>
<evidence type="ECO:0000259" key="10">
    <source>
        <dbReference type="PROSITE" id="PS51327"/>
    </source>
</evidence>
<keyword evidence="1" id="KW-0677">Repeat</keyword>
<dbReference type="SUPFAM" id="SSF69065">
    <property type="entry name" value="RNase III domain-like"/>
    <property type="match status" value="2"/>
</dbReference>
<evidence type="ECO:0000256" key="5">
    <source>
        <dbReference type="ARBA" id="ARBA00022840"/>
    </source>
</evidence>
<sequence>MSDVNMLPRHYQEEVFDLARHGGNVIAALDTGAGKTFIALLLLKWTSSVHPNSKSVFLVPKVALVEQQGDFVASHSALRVLKLHGALEIDLADRKGWKRKFEAHDVFVMTPQIFLNLITHSLWAIVKVSLIIFDECHHARKNHPYNGIMREYYEVAVESRPKIFGMTASPVYNIRGATAALAALEANMDSKVVAVRNHVEELAAHVPKVSERIQQYPSPPHEYDFPSPTLWMCLGVFKATLRTLNIGWEDIERRYSATLLNLGPYCGSMYLYLELNHRLAPLWKETVENGDLRPQSAPQYAELSQIQEILIAHDDFFASSSPVCLEWCSPKLRSLADVLISHGSNPFLGIIFVEQRQVAVSLARVLPRIPGLGGLRCAELVGSSDSSEGVSRIPGQATPESTVQSFREGKINLIIATAVAEEGLDFPACDLVIRFDTLKHMIGYVQSRGRARSHASTFVIMVDENDLAQLKQYQMFSQMEPELKAIYQSRPHVSVVNSDDITDEEEDIHPTDLAQRERYVVPSTGAVLTFDNAIDLLSRLCALIPHDAFTPPHVPKYSGEFQAFVQLPTSLGVSQPDLRYQGPLRLSKKEAKRVVAFRAVKRLYELDVFDQYLLPVSSARKGHEDNDGIPLIDIAQVPATMRVSVRDPWTTDYSQRLWIHSIFIDNRPVAGLVTGTNLPPVELRCGEVFVRTAGAEVVEFDGPQQREIMNTFTKECIWYRLLGAPVDHLTLYLVPIADTGQPDFSAMHRFVSSPRGASNWDGVDESHYGRLMVVNTNLYGKPHLLQKIRDDLSPASVPPEGSPEAGFPSYHAYWVHKWAAKAGKGKWLPSIPETGPLLELSTLPRSTPWGHSAPSATAQTQPARVFFPRDCCRWINISEDVRAAFDILPSLYHRITDVYRAQRARASLSLPPISEDILIEALTLPCCQASYSNQTKETLGDAVLQLCTTVHLFNKYPHRHEGQLSAMRQIGVCNDFLLSRAKDIGLEAFLICETKDSRTWRASIQRSPALEPTGRCISREFPRRSLQDCMEAILGASFLSGGIEMALHSGRALCLDFGGPTPWNIRYRVPQASPVPSVFSALEEALGYSFRNGKLLVEALTHASFDNGSTNSYQRLEWLGDAVVDLVVIDYLYRKFPATCTSDELAWPRTRAICAPALAYLGVRHLKLHQLMLVNNVELSMEIERYVPQLEACSGEEIVQCGWRYDPPKALSDVFESVVGAVLVDSNYNYERTESVVEFVMQDVLEALTPNTRRDPITQLMEWADTSGCISSKQIIFKKTTSTSPGSATTVTTLVHGVVVADPVVSSSALVAKQLAAERALAVLADSTNEKSIARLCDCRKARAPAPVLPLSVPTPEDAMDVDGPRSY</sequence>
<keyword evidence="5" id="KW-0067">ATP-binding</keyword>
<dbReference type="SMART" id="SM00535">
    <property type="entry name" value="RIBOc"/>
    <property type="match status" value="2"/>
</dbReference>
<proteinExistence type="inferred from homology"/>
<dbReference type="SMART" id="SM00490">
    <property type="entry name" value="HELICc"/>
    <property type="match status" value="1"/>
</dbReference>
<dbReference type="Pfam" id="PF03368">
    <property type="entry name" value="Dicer_dimer"/>
    <property type="match status" value="1"/>
</dbReference>
<evidence type="ECO:0008006" key="13">
    <source>
        <dbReference type="Google" id="ProtNLM"/>
    </source>
</evidence>
<dbReference type="InterPro" id="IPR011545">
    <property type="entry name" value="DEAD/DEAH_box_helicase_dom"/>
</dbReference>
<dbReference type="GO" id="GO:0004525">
    <property type="term" value="F:ribonuclease III activity"/>
    <property type="evidence" value="ECO:0007669"/>
    <property type="project" value="InterPro"/>
</dbReference>
<comment type="similarity">
    <text evidence="6">Belongs to the helicase family. Dicer subfamily.</text>
</comment>
<feature type="domain" description="Helicase C-terminal" evidence="9">
    <location>
        <begin position="334"/>
        <end position="494"/>
    </location>
</feature>
<name>A0AAD7NQX1_9AGAR</name>
<dbReference type="GO" id="GO:0005524">
    <property type="term" value="F:ATP binding"/>
    <property type="evidence" value="ECO:0007669"/>
    <property type="project" value="UniProtKB-KW"/>
</dbReference>
<dbReference type="Gene3D" id="1.10.1520.10">
    <property type="entry name" value="Ribonuclease III domain"/>
    <property type="match status" value="2"/>
</dbReference>
<dbReference type="SUPFAM" id="SSF54768">
    <property type="entry name" value="dsRNA-binding domain-like"/>
    <property type="match status" value="1"/>
</dbReference>
<dbReference type="Pfam" id="PF00271">
    <property type="entry name" value="Helicase_C"/>
    <property type="match status" value="1"/>
</dbReference>
<evidence type="ECO:0000259" key="8">
    <source>
        <dbReference type="PROSITE" id="PS51192"/>
    </source>
</evidence>
<keyword evidence="6" id="KW-0694">RNA-binding</keyword>
<dbReference type="InterPro" id="IPR027417">
    <property type="entry name" value="P-loop_NTPase"/>
</dbReference>
<feature type="domain" description="RNase III" evidence="7">
    <location>
        <begin position="888"/>
        <end position="1042"/>
    </location>
</feature>
<dbReference type="GO" id="GO:0005737">
    <property type="term" value="C:cytoplasm"/>
    <property type="evidence" value="ECO:0007669"/>
    <property type="project" value="TreeGrafter"/>
</dbReference>
<evidence type="ECO:0000256" key="4">
    <source>
        <dbReference type="ARBA" id="ARBA00022806"/>
    </source>
</evidence>
<comment type="caution">
    <text evidence="11">The sequence shown here is derived from an EMBL/GenBank/DDBJ whole genome shotgun (WGS) entry which is preliminary data.</text>
</comment>
<reference evidence="11" key="1">
    <citation type="submission" date="2023-03" db="EMBL/GenBank/DDBJ databases">
        <title>Massive genome expansion in bonnet fungi (Mycena s.s.) driven by repeated elements and novel gene families across ecological guilds.</title>
        <authorList>
            <consortium name="Lawrence Berkeley National Laboratory"/>
            <person name="Harder C.B."/>
            <person name="Miyauchi S."/>
            <person name="Viragh M."/>
            <person name="Kuo A."/>
            <person name="Thoen E."/>
            <person name="Andreopoulos B."/>
            <person name="Lu D."/>
            <person name="Skrede I."/>
            <person name="Drula E."/>
            <person name="Henrissat B."/>
            <person name="Morin E."/>
            <person name="Kohler A."/>
            <person name="Barry K."/>
            <person name="LaButti K."/>
            <person name="Morin E."/>
            <person name="Salamov A."/>
            <person name="Lipzen A."/>
            <person name="Mereny Z."/>
            <person name="Hegedus B."/>
            <person name="Baldrian P."/>
            <person name="Stursova M."/>
            <person name="Weitz H."/>
            <person name="Taylor A."/>
            <person name="Grigoriev I.V."/>
            <person name="Nagy L.G."/>
            <person name="Martin F."/>
            <person name="Kauserud H."/>
        </authorList>
    </citation>
    <scope>NUCLEOTIDE SEQUENCE</scope>
    <source>
        <strain evidence="11">CBHHK182m</strain>
    </source>
</reference>
<accession>A0AAD7NQX1</accession>
<feature type="domain" description="Helicase ATP-binding" evidence="8">
    <location>
        <begin position="16"/>
        <end position="188"/>
    </location>
</feature>
<dbReference type="Pfam" id="PF00636">
    <property type="entry name" value="Ribonuclease_3"/>
    <property type="match status" value="1"/>
</dbReference>
<dbReference type="GO" id="GO:0030422">
    <property type="term" value="P:siRNA processing"/>
    <property type="evidence" value="ECO:0007669"/>
    <property type="project" value="TreeGrafter"/>
</dbReference>
<dbReference type="PROSITE" id="PS51194">
    <property type="entry name" value="HELICASE_CTER"/>
    <property type="match status" value="1"/>
</dbReference>
<dbReference type="GO" id="GO:0004386">
    <property type="term" value="F:helicase activity"/>
    <property type="evidence" value="ECO:0007669"/>
    <property type="project" value="UniProtKB-KW"/>
</dbReference>
<dbReference type="InterPro" id="IPR005034">
    <property type="entry name" value="Dicer_dimerisation"/>
</dbReference>
<evidence type="ECO:0000259" key="9">
    <source>
        <dbReference type="PROSITE" id="PS51194"/>
    </source>
</evidence>
<dbReference type="EMBL" id="JARKIB010000015">
    <property type="protein sequence ID" value="KAJ7771608.1"/>
    <property type="molecule type" value="Genomic_DNA"/>
</dbReference>
<evidence type="ECO:0000256" key="3">
    <source>
        <dbReference type="ARBA" id="ARBA00022801"/>
    </source>
</evidence>
<evidence type="ECO:0000259" key="7">
    <source>
        <dbReference type="PROSITE" id="PS50142"/>
    </source>
</evidence>
<keyword evidence="12" id="KW-1185">Reference proteome</keyword>
<dbReference type="PROSITE" id="PS50142">
    <property type="entry name" value="RNASE_3_2"/>
    <property type="match status" value="2"/>
</dbReference>
<dbReference type="CDD" id="cd00593">
    <property type="entry name" value="RIBOc"/>
    <property type="match status" value="2"/>
</dbReference>
<dbReference type="CDD" id="cd18034">
    <property type="entry name" value="DEXHc_dicer"/>
    <property type="match status" value="1"/>
</dbReference>
<dbReference type="PANTHER" id="PTHR14950">
    <property type="entry name" value="DICER-RELATED"/>
    <property type="match status" value="1"/>
</dbReference>
<dbReference type="Gene3D" id="3.40.50.300">
    <property type="entry name" value="P-loop containing nucleotide triphosphate hydrolases"/>
    <property type="match status" value="2"/>
</dbReference>
<keyword evidence="2" id="KW-0547">Nucleotide-binding</keyword>